<evidence type="ECO:0000256" key="8">
    <source>
        <dbReference type="RuleBase" id="RU363041"/>
    </source>
</evidence>
<feature type="transmembrane region" description="Helical" evidence="8">
    <location>
        <begin position="12"/>
        <end position="33"/>
    </location>
</feature>
<dbReference type="AlphaFoldDB" id="E0TEL4"/>
<dbReference type="Proteomes" id="UP000001302">
    <property type="component" value="Chromosome"/>
</dbReference>
<feature type="transmembrane region" description="Helical" evidence="8">
    <location>
        <begin position="232"/>
        <end position="250"/>
    </location>
</feature>
<evidence type="ECO:0000256" key="5">
    <source>
        <dbReference type="ARBA" id="ARBA00022692"/>
    </source>
</evidence>
<evidence type="ECO:0000313" key="10">
    <source>
        <dbReference type="Proteomes" id="UP000001302"/>
    </source>
</evidence>
<keyword evidence="4 8" id="KW-1003">Cell membrane</keyword>
<feature type="transmembrane region" description="Helical" evidence="8">
    <location>
        <begin position="188"/>
        <end position="211"/>
    </location>
</feature>
<dbReference type="RefSeq" id="WP_013299871.1">
    <property type="nucleotide sequence ID" value="NC_014414.1"/>
</dbReference>
<evidence type="ECO:0000256" key="2">
    <source>
        <dbReference type="ARBA" id="ARBA00009142"/>
    </source>
</evidence>
<feature type="transmembrane region" description="Helical" evidence="8">
    <location>
        <begin position="134"/>
        <end position="160"/>
    </location>
</feature>
<reference evidence="9 10" key="2">
    <citation type="journal article" date="2011" name="J. Bacteriol.">
        <title>Complete genome sequence of strain HTCC2503T of Parvularcula bermudensis, the type species of the order "Parvularculales" in the class Alphaproteobacteria.</title>
        <authorList>
            <person name="Oh H.M."/>
            <person name="Kang I."/>
            <person name="Vergin K.L."/>
            <person name="Kang D."/>
            <person name="Rhee K.H."/>
            <person name="Giovannoni S.J."/>
            <person name="Cho J.C."/>
        </authorList>
    </citation>
    <scope>NUCLEOTIDE SEQUENCE [LARGE SCALE GENOMIC DNA]</scope>
    <source>
        <strain evidence="10">ATCC BAA-594 / HTCC2503 / KCTC 12087</strain>
    </source>
</reference>
<protein>
    <recommendedName>
        <fullName evidence="8">Probable membrane transporter protein</fullName>
    </recommendedName>
</protein>
<evidence type="ECO:0000256" key="7">
    <source>
        <dbReference type="ARBA" id="ARBA00023136"/>
    </source>
</evidence>
<evidence type="ECO:0000256" key="6">
    <source>
        <dbReference type="ARBA" id="ARBA00022989"/>
    </source>
</evidence>
<evidence type="ECO:0000256" key="3">
    <source>
        <dbReference type="ARBA" id="ARBA00022448"/>
    </source>
</evidence>
<evidence type="ECO:0000256" key="1">
    <source>
        <dbReference type="ARBA" id="ARBA00004651"/>
    </source>
</evidence>
<comment type="subcellular location">
    <subcellularLocation>
        <location evidence="1 8">Cell membrane</location>
        <topology evidence="1 8">Multi-pass membrane protein</topology>
    </subcellularLocation>
</comment>
<dbReference type="InterPro" id="IPR052017">
    <property type="entry name" value="TSUP"/>
</dbReference>
<dbReference type="GO" id="GO:0005886">
    <property type="term" value="C:plasma membrane"/>
    <property type="evidence" value="ECO:0007669"/>
    <property type="project" value="UniProtKB-SubCell"/>
</dbReference>
<dbReference type="eggNOG" id="COG0730">
    <property type="taxonomic scope" value="Bacteria"/>
</dbReference>
<evidence type="ECO:0000256" key="4">
    <source>
        <dbReference type="ARBA" id="ARBA00022475"/>
    </source>
</evidence>
<dbReference type="STRING" id="314260.PB2503_04112"/>
<comment type="similarity">
    <text evidence="2 8">Belongs to the 4-toluene sulfonate uptake permease (TSUP) (TC 2.A.102) family.</text>
</comment>
<keyword evidence="3" id="KW-0813">Transport</keyword>
<keyword evidence="10" id="KW-1185">Reference proteome</keyword>
<keyword evidence="6 8" id="KW-1133">Transmembrane helix</keyword>
<feature type="transmembrane region" description="Helical" evidence="8">
    <location>
        <begin position="106"/>
        <end position="122"/>
    </location>
</feature>
<keyword evidence="7 8" id="KW-0472">Membrane</keyword>
<reference evidence="10" key="1">
    <citation type="submission" date="2010-08" db="EMBL/GenBank/DDBJ databases">
        <title>Genome sequence of Parvularcula bermudensis HTCC2503.</title>
        <authorList>
            <person name="Kang D.-M."/>
            <person name="Oh H.-M."/>
            <person name="Cho J.-C."/>
        </authorList>
    </citation>
    <scope>NUCLEOTIDE SEQUENCE [LARGE SCALE GENOMIC DNA]</scope>
    <source>
        <strain evidence="10">ATCC BAA-594 / HTCC2503 / KCTC 12087</strain>
    </source>
</reference>
<gene>
    <name evidence="9" type="ordered locus">PB2503_04112</name>
</gene>
<feature type="transmembrane region" description="Helical" evidence="8">
    <location>
        <begin position="82"/>
        <end position="100"/>
    </location>
</feature>
<proteinExistence type="inferred from homology"/>
<dbReference type="PANTHER" id="PTHR30269:SF37">
    <property type="entry name" value="MEMBRANE TRANSPORTER PROTEIN"/>
    <property type="match status" value="1"/>
</dbReference>
<name>E0TEL4_PARBH</name>
<dbReference type="PANTHER" id="PTHR30269">
    <property type="entry name" value="TRANSMEMBRANE PROTEIN YFCA"/>
    <property type="match status" value="1"/>
</dbReference>
<dbReference type="Pfam" id="PF01925">
    <property type="entry name" value="TauE"/>
    <property type="match status" value="1"/>
</dbReference>
<accession>E0TEL4</accession>
<dbReference type="OrthoDB" id="8478323at2"/>
<dbReference type="HOGENOM" id="CLU_054750_4_1_5"/>
<dbReference type="EMBL" id="CP002156">
    <property type="protein sequence ID" value="ADM08897.1"/>
    <property type="molecule type" value="Genomic_DNA"/>
</dbReference>
<sequence>MPSFFPLPEGISPLIATIVVLTTFFSAAITAAFAVGGGLLLIAVMSTLLPAPAVVPVHGLIMTGVNGGRAIVFRDSIDRRTVMYFLGGAVIGASLGSTIATDLPATALQLLVAGFILATQWGPPWRLPFGSRSFVVAGAFSTVLTLFVGASGPFITTLIAQLPRFGRRMVTATAAACMVAQHGLKSVVFALAGFLYAPWLPLIVLAVTASYGGTLVGERLLRRLDEGKFRRGLKWILTGLAVILILRALWGGR</sequence>
<evidence type="ECO:0000313" key="9">
    <source>
        <dbReference type="EMBL" id="ADM08897.1"/>
    </source>
</evidence>
<organism evidence="9 10">
    <name type="scientific">Parvularcula bermudensis (strain ATCC BAA-594 / HTCC2503 / KCTC 12087)</name>
    <dbReference type="NCBI Taxonomy" id="314260"/>
    <lineage>
        <taxon>Bacteria</taxon>
        <taxon>Pseudomonadati</taxon>
        <taxon>Pseudomonadota</taxon>
        <taxon>Alphaproteobacteria</taxon>
        <taxon>Parvularculales</taxon>
        <taxon>Parvularculaceae</taxon>
        <taxon>Parvularcula</taxon>
    </lineage>
</organism>
<keyword evidence="5 8" id="KW-0812">Transmembrane</keyword>
<dbReference type="InterPro" id="IPR002781">
    <property type="entry name" value="TM_pro_TauE-like"/>
</dbReference>
<feature type="transmembrane region" description="Helical" evidence="8">
    <location>
        <begin position="39"/>
        <end position="61"/>
    </location>
</feature>
<dbReference type="KEGG" id="pbr:PB2503_04112"/>